<organism evidence="3 4">
    <name type="scientific">Butyrivibrio fibrisolvens DSM 3071</name>
    <dbReference type="NCBI Taxonomy" id="1121131"/>
    <lineage>
        <taxon>Bacteria</taxon>
        <taxon>Bacillati</taxon>
        <taxon>Bacillota</taxon>
        <taxon>Clostridia</taxon>
        <taxon>Lachnospirales</taxon>
        <taxon>Lachnospiraceae</taxon>
        <taxon>Butyrivibrio</taxon>
    </lineage>
</organism>
<feature type="region of interest" description="Disordered" evidence="1">
    <location>
        <begin position="37"/>
        <end position="68"/>
    </location>
</feature>
<evidence type="ECO:0008006" key="5">
    <source>
        <dbReference type="Google" id="ProtNLM"/>
    </source>
</evidence>
<keyword evidence="2" id="KW-0732">Signal</keyword>
<dbReference type="OrthoDB" id="2005632at2"/>
<keyword evidence="4" id="KW-1185">Reference proteome</keyword>
<gene>
    <name evidence="3" type="ORF">SAMN02745229_03694</name>
</gene>
<feature type="signal peptide" evidence="2">
    <location>
        <begin position="1"/>
        <end position="28"/>
    </location>
</feature>
<evidence type="ECO:0000256" key="2">
    <source>
        <dbReference type="SAM" id="SignalP"/>
    </source>
</evidence>
<name>A0A1M6EAD2_BUTFI</name>
<feature type="chain" id="PRO_5009917011" description="DUF5067 domain-containing protein" evidence="2">
    <location>
        <begin position="29"/>
        <end position="336"/>
    </location>
</feature>
<sequence length="336" mass="38742">MYLSNKRAFFAIMAASCLMLGCGKNNNAQPVVMEAVQENTESVEEQTNEEAVDQSEEETSDQCESGTTGQFDYQALGVTKYSYPENFVLEDDLLWAVQILATGSEFNAEYVHGDGWKKEFLNEFIYSMYDGPQYERQINAEGKKMTREQVEYMQYSLTGEYISFQDIDDEIDATQNLYSPMLSYIISDYEYEIDGEDVIVTAEADMSRKGDACEYKYNLKVRLRPDEYSCFNGYNVVSIEKEEVVQLQYDDGNKHEFTWYCSGEYYEDNVINGEFYQSEDTMQYGMFVSLTVTDEQKEYILSNAPADFVVTYDFDENGMSYPITEITPTTITVKKK</sequence>
<dbReference type="GeneID" id="89508869"/>
<dbReference type="AlphaFoldDB" id="A0A1M6EAD2"/>
<dbReference type="Proteomes" id="UP000184278">
    <property type="component" value="Unassembled WGS sequence"/>
</dbReference>
<proteinExistence type="predicted"/>
<evidence type="ECO:0000313" key="3">
    <source>
        <dbReference type="EMBL" id="SHI82436.1"/>
    </source>
</evidence>
<dbReference type="PROSITE" id="PS51257">
    <property type="entry name" value="PROKAR_LIPOPROTEIN"/>
    <property type="match status" value="1"/>
</dbReference>
<dbReference type="RefSeq" id="WP_073389947.1">
    <property type="nucleotide sequence ID" value="NZ_FQXK01000042.1"/>
</dbReference>
<evidence type="ECO:0000256" key="1">
    <source>
        <dbReference type="SAM" id="MobiDB-lite"/>
    </source>
</evidence>
<protein>
    <recommendedName>
        <fullName evidence="5">DUF5067 domain-containing protein</fullName>
    </recommendedName>
</protein>
<reference evidence="4" key="1">
    <citation type="submission" date="2016-11" db="EMBL/GenBank/DDBJ databases">
        <authorList>
            <person name="Varghese N."/>
            <person name="Submissions S."/>
        </authorList>
    </citation>
    <scope>NUCLEOTIDE SEQUENCE [LARGE SCALE GENOMIC DNA]</scope>
    <source>
        <strain evidence="4">DSM 3071</strain>
    </source>
</reference>
<accession>A0A1M6EAD2</accession>
<feature type="compositionally biased region" description="Acidic residues" evidence="1">
    <location>
        <begin position="41"/>
        <end position="61"/>
    </location>
</feature>
<dbReference type="STRING" id="1121131.SAMN02745229_03694"/>
<dbReference type="EMBL" id="FQXK01000042">
    <property type="protein sequence ID" value="SHI82436.1"/>
    <property type="molecule type" value="Genomic_DNA"/>
</dbReference>
<evidence type="ECO:0000313" key="4">
    <source>
        <dbReference type="Proteomes" id="UP000184278"/>
    </source>
</evidence>